<name>C7YLA8_FUSV7</name>
<dbReference type="VEuPathDB" id="FungiDB:NECHADRAFT_77464"/>
<dbReference type="InParanoid" id="C7YLA8"/>
<evidence type="ECO:0000313" key="3">
    <source>
        <dbReference type="Proteomes" id="UP000005206"/>
    </source>
</evidence>
<dbReference type="EMBL" id="GG698897">
    <property type="protein sequence ID" value="EEU46756.1"/>
    <property type="molecule type" value="Genomic_DNA"/>
</dbReference>
<dbReference type="RefSeq" id="XP_003052469.1">
    <property type="nucleotide sequence ID" value="XM_003052423.1"/>
</dbReference>
<feature type="region of interest" description="Disordered" evidence="1">
    <location>
        <begin position="111"/>
        <end position="237"/>
    </location>
</feature>
<proteinExistence type="predicted"/>
<dbReference type="AlphaFoldDB" id="C7YLA8"/>
<dbReference type="HOGENOM" id="CLU_894549_0_0_1"/>
<dbReference type="GeneID" id="9671001"/>
<gene>
    <name evidence="2" type="ORF">NECHADRAFT_77464</name>
</gene>
<dbReference type="Proteomes" id="UP000005206">
    <property type="component" value="Chromosome 3"/>
</dbReference>
<evidence type="ECO:0000313" key="2">
    <source>
        <dbReference type="EMBL" id="EEU46756.1"/>
    </source>
</evidence>
<organism evidence="2 3">
    <name type="scientific">Fusarium vanettenii (strain ATCC MYA-4622 / CBS 123669 / FGSC 9596 / NRRL 45880 / 77-13-4)</name>
    <name type="common">Fusarium solani subsp. pisi</name>
    <dbReference type="NCBI Taxonomy" id="660122"/>
    <lineage>
        <taxon>Eukaryota</taxon>
        <taxon>Fungi</taxon>
        <taxon>Dikarya</taxon>
        <taxon>Ascomycota</taxon>
        <taxon>Pezizomycotina</taxon>
        <taxon>Sordariomycetes</taxon>
        <taxon>Hypocreomycetidae</taxon>
        <taxon>Hypocreales</taxon>
        <taxon>Nectriaceae</taxon>
        <taxon>Fusarium</taxon>
        <taxon>Fusarium solani species complex</taxon>
        <taxon>Fusarium vanettenii</taxon>
    </lineage>
</organism>
<keyword evidence="3" id="KW-1185">Reference proteome</keyword>
<accession>C7YLA8</accession>
<protein>
    <submittedName>
        <fullName evidence="2">Uncharacterized protein</fullName>
    </submittedName>
</protein>
<feature type="compositionally biased region" description="Low complexity" evidence="1">
    <location>
        <begin position="205"/>
        <end position="228"/>
    </location>
</feature>
<sequence>MWSDVAEVLLVFDDRAISLCYLLAWIAEGGVAKQAAGQCFAALVGVLLILEARAYDWPKECLCGGSHVCAEADAQEGTFPQDQDLPAQHLKQEGEIVPSTTLTTIEGDLTHATTKLPPSAPADKGKGKAPIDSSDESLGSKYAPVIQSNDPKDDFHPPSDTLSDDELPSVDRLVGRLRSGKKRARAHSSPTRDHAGPLTRRRRVAANGAGPSSSGAAATSAPTTNTTSHPMPQWSPGWEEERLIRTLKEKYEEDPAGFYLITDRFFLEWSQTVHRNGFGGYADWIDAKFGESQCCSGAFHAFPDATLTQCI</sequence>
<reference evidence="2 3" key="1">
    <citation type="journal article" date="2009" name="PLoS Genet.">
        <title>The genome of Nectria haematococca: contribution of supernumerary chromosomes to gene expansion.</title>
        <authorList>
            <person name="Coleman J.J."/>
            <person name="Rounsley S.D."/>
            <person name="Rodriguez-Carres M."/>
            <person name="Kuo A."/>
            <person name="Wasmann C.C."/>
            <person name="Grimwood J."/>
            <person name="Schmutz J."/>
            <person name="Taga M."/>
            <person name="White G.J."/>
            <person name="Zhou S."/>
            <person name="Schwartz D.C."/>
            <person name="Freitag M."/>
            <person name="Ma L.J."/>
            <person name="Danchin E.G."/>
            <person name="Henrissat B."/>
            <person name="Coutinho P.M."/>
            <person name="Nelson D.R."/>
            <person name="Straney D."/>
            <person name="Napoli C.A."/>
            <person name="Barker B.M."/>
            <person name="Gribskov M."/>
            <person name="Rep M."/>
            <person name="Kroken S."/>
            <person name="Molnar I."/>
            <person name="Rensing C."/>
            <person name="Kennell J.C."/>
            <person name="Zamora J."/>
            <person name="Farman M.L."/>
            <person name="Selker E.U."/>
            <person name="Salamov A."/>
            <person name="Shapiro H."/>
            <person name="Pangilinan J."/>
            <person name="Lindquist E."/>
            <person name="Lamers C."/>
            <person name="Grigoriev I.V."/>
            <person name="Geiser D.M."/>
            <person name="Covert S.F."/>
            <person name="Temporini E."/>
            <person name="Vanetten H.D."/>
        </authorList>
    </citation>
    <scope>NUCLEOTIDE SEQUENCE [LARGE SCALE GENOMIC DNA]</scope>
    <source>
        <strain evidence="3">ATCC MYA-4622 / CBS 123669 / FGSC 9596 / NRRL 45880 / 77-13-4</strain>
    </source>
</reference>
<evidence type="ECO:0000256" key="1">
    <source>
        <dbReference type="SAM" id="MobiDB-lite"/>
    </source>
</evidence>
<dbReference type="KEGG" id="nhe:NECHADRAFT_77464"/>